<dbReference type="Proteomes" id="UP001296943">
    <property type="component" value="Unassembled WGS sequence"/>
</dbReference>
<evidence type="ECO:0000313" key="1">
    <source>
        <dbReference type="EMBL" id="MBM7570738.1"/>
    </source>
</evidence>
<organism evidence="1 2">
    <name type="scientific">Aquibacillus albus</name>
    <dbReference type="NCBI Taxonomy" id="1168171"/>
    <lineage>
        <taxon>Bacteria</taxon>
        <taxon>Bacillati</taxon>
        <taxon>Bacillota</taxon>
        <taxon>Bacilli</taxon>
        <taxon>Bacillales</taxon>
        <taxon>Bacillaceae</taxon>
        <taxon>Aquibacillus</taxon>
    </lineage>
</organism>
<protein>
    <submittedName>
        <fullName evidence="1">Alkyl hydroperoxide reductase subunit AhpC</fullName>
    </submittedName>
</protein>
<evidence type="ECO:0000313" key="2">
    <source>
        <dbReference type="Proteomes" id="UP001296943"/>
    </source>
</evidence>
<dbReference type="SUPFAM" id="SSF52833">
    <property type="entry name" value="Thioredoxin-like"/>
    <property type="match status" value="1"/>
</dbReference>
<name>A0ABS2MY73_9BACI</name>
<keyword evidence="2" id="KW-1185">Reference proteome</keyword>
<accession>A0ABS2MY73</accession>
<proteinExistence type="predicted"/>
<gene>
    <name evidence="1" type="ORF">JOC48_001216</name>
</gene>
<comment type="caution">
    <text evidence="1">The sequence shown here is derived from an EMBL/GenBank/DDBJ whole genome shotgun (WGS) entry which is preliminary data.</text>
</comment>
<reference evidence="1 2" key="1">
    <citation type="submission" date="2021-01" db="EMBL/GenBank/DDBJ databases">
        <title>Genomic Encyclopedia of Type Strains, Phase IV (KMG-IV): sequencing the most valuable type-strain genomes for metagenomic binning, comparative biology and taxonomic classification.</title>
        <authorList>
            <person name="Goeker M."/>
        </authorList>
    </citation>
    <scope>NUCLEOTIDE SEQUENCE [LARGE SCALE GENOMIC DNA]</scope>
    <source>
        <strain evidence="1 2">DSM 23711</strain>
    </source>
</reference>
<dbReference type="InterPro" id="IPR036249">
    <property type="entry name" value="Thioredoxin-like_sf"/>
</dbReference>
<dbReference type="Gene3D" id="3.40.30.10">
    <property type="entry name" value="Glutaredoxin"/>
    <property type="match status" value="1"/>
</dbReference>
<dbReference type="EMBL" id="JAFBDR010000005">
    <property type="protein sequence ID" value="MBM7570738.1"/>
    <property type="molecule type" value="Genomic_DNA"/>
</dbReference>
<sequence length="99" mass="11490">MDELDVQMFIISNDTPEEQLALYQALEEEFGESLPFISDPELQIAELFDVKNEDVGFFRGYGMLDTEGNVVFNTTNDHWGEEFDKTAKEIKEEYNKLIN</sequence>